<evidence type="ECO:0000256" key="2">
    <source>
        <dbReference type="ARBA" id="ARBA00023315"/>
    </source>
</evidence>
<gene>
    <name evidence="4" type="ORF">ACFQGP_09520</name>
</gene>
<dbReference type="PANTHER" id="PTHR43877">
    <property type="entry name" value="AMINOALKYLPHOSPHONATE N-ACETYLTRANSFERASE-RELATED-RELATED"/>
    <property type="match status" value="1"/>
</dbReference>
<dbReference type="Gene3D" id="3.40.630.30">
    <property type="match status" value="1"/>
</dbReference>
<evidence type="ECO:0000313" key="5">
    <source>
        <dbReference type="Proteomes" id="UP001596289"/>
    </source>
</evidence>
<evidence type="ECO:0000313" key="4">
    <source>
        <dbReference type="EMBL" id="MFC6170814.1"/>
    </source>
</evidence>
<protein>
    <submittedName>
        <fullName evidence="4">GNAT family N-acetyltransferase</fullName>
        <ecNumber evidence="4">2.3.1.-</ecNumber>
    </submittedName>
</protein>
<sequence>MIKLAQPSDLAAVMLFYDQLITDLATTEFPSDWHKGVYPDSTYVQEAIARGELFINWCEQQIISAMVLNGVANEGYAQAPWQVADDGSNILLIHTLGVAAAVQGQKIAQTMVRFAIKQARQQHKAALHLDAVATNIPAQKLYAASGFTHVVTLKLFYADTGVTDFLLYELVL</sequence>
<dbReference type="PANTHER" id="PTHR43877:SF2">
    <property type="entry name" value="AMINOALKYLPHOSPHONATE N-ACETYLTRANSFERASE-RELATED"/>
    <property type="match status" value="1"/>
</dbReference>
<proteinExistence type="predicted"/>
<dbReference type="EMBL" id="JBHSSL010000054">
    <property type="protein sequence ID" value="MFC6170814.1"/>
    <property type="molecule type" value="Genomic_DNA"/>
</dbReference>
<organism evidence="4 5">
    <name type="scientific">Loigolactobacillus jiayinensis</name>
    <dbReference type="NCBI Taxonomy" id="2486016"/>
    <lineage>
        <taxon>Bacteria</taxon>
        <taxon>Bacillati</taxon>
        <taxon>Bacillota</taxon>
        <taxon>Bacilli</taxon>
        <taxon>Lactobacillales</taxon>
        <taxon>Lactobacillaceae</taxon>
        <taxon>Loigolactobacillus</taxon>
    </lineage>
</organism>
<dbReference type="Proteomes" id="UP001596289">
    <property type="component" value="Unassembled WGS sequence"/>
</dbReference>
<dbReference type="Pfam" id="PF00583">
    <property type="entry name" value="Acetyltransf_1"/>
    <property type="match status" value="1"/>
</dbReference>
<keyword evidence="5" id="KW-1185">Reference proteome</keyword>
<keyword evidence="2 4" id="KW-0012">Acyltransferase</keyword>
<evidence type="ECO:0000259" key="3">
    <source>
        <dbReference type="PROSITE" id="PS51186"/>
    </source>
</evidence>
<dbReference type="InterPro" id="IPR050832">
    <property type="entry name" value="Bact_Acetyltransf"/>
</dbReference>
<dbReference type="InterPro" id="IPR016181">
    <property type="entry name" value="Acyl_CoA_acyltransferase"/>
</dbReference>
<dbReference type="EC" id="2.3.1.-" evidence="4"/>
<dbReference type="SUPFAM" id="SSF55729">
    <property type="entry name" value="Acyl-CoA N-acyltransferases (Nat)"/>
    <property type="match status" value="1"/>
</dbReference>
<feature type="domain" description="N-acetyltransferase" evidence="3">
    <location>
        <begin position="1"/>
        <end position="172"/>
    </location>
</feature>
<keyword evidence="1 4" id="KW-0808">Transferase</keyword>
<name>A0ABW1RI56_9LACO</name>
<reference evidence="5" key="1">
    <citation type="journal article" date="2019" name="Int. J. Syst. Evol. Microbiol.">
        <title>The Global Catalogue of Microorganisms (GCM) 10K type strain sequencing project: providing services to taxonomists for standard genome sequencing and annotation.</title>
        <authorList>
            <consortium name="The Broad Institute Genomics Platform"/>
            <consortium name="The Broad Institute Genome Sequencing Center for Infectious Disease"/>
            <person name="Wu L."/>
            <person name="Ma J."/>
        </authorList>
    </citation>
    <scope>NUCLEOTIDE SEQUENCE [LARGE SCALE GENOMIC DNA]</scope>
    <source>
        <strain evidence="5">CCM 8904</strain>
    </source>
</reference>
<dbReference type="InterPro" id="IPR000182">
    <property type="entry name" value="GNAT_dom"/>
</dbReference>
<evidence type="ECO:0000256" key="1">
    <source>
        <dbReference type="ARBA" id="ARBA00022679"/>
    </source>
</evidence>
<accession>A0ABW1RI56</accession>
<dbReference type="CDD" id="cd04301">
    <property type="entry name" value="NAT_SF"/>
    <property type="match status" value="1"/>
</dbReference>
<dbReference type="RefSeq" id="WP_125553590.1">
    <property type="nucleotide sequence ID" value="NZ_JBHSSL010000054.1"/>
</dbReference>
<comment type="caution">
    <text evidence="4">The sequence shown here is derived from an EMBL/GenBank/DDBJ whole genome shotgun (WGS) entry which is preliminary data.</text>
</comment>
<dbReference type="GO" id="GO:0016746">
    <property type="term" value="F:acyltransferase activity"/>
    <property type="evidence" value="ECO:0007669"/>
    <property type="project" value="UniProtKB-KW"/>
</dbReference>
<dbReference type="PROSITE" id="PS51186">
    <property type="entry name" value="GNAT"/>
    <property type="match status" value="1"/>
</dbReference>